<keyword evidence="4" id="KW-1185">Reference proteome</keyword>
<dbReference type="InterPro" id="IPR058594">
    <property type="entry name" value="PB1-like_dom_pln"/>
</dbReference>
<evidence type="ECO:0000256" key="1">
    <source>
        <dbReference type="SAM" id="MobiDB-lite"/>
    </source>
</evidence>
<feature type="region of interest" description="Disordered" evidence="1">
    <location>
        <begin position="169"/>
        <end position="211"/>
    </location>
</feature>
<reference evidence="3 4" key="1">
    <citation type="submission" date="2023-01" db="EMBL/GenBank/DDBJ databases">
        <authorList>
            <person name="Kreplak J."/>
        </authorList>
    </citation>
    <scope>NUCLEOTIDE SEQUENCE [LARGE SCALE GENOMIC DNA]</scope>
</reference>
<dbReference type="AlphaFoldDB" id="A0AAV1AYZ1"/>
<organism evidence="3 4">
    <name type="scientific">Vicia faba</name>
    <name type="common">Broad bean</name>
    <name type="synonym">Faba vulgaris</name>
    <dbReference type="NCBI Taxonomy" id="3906"/>
    <lineage>
        <taxon>Eukaryota</taxon>
        <taxon>Viridiplantae</taxon>
        <taxon>Streptophyta</taxon>
        <taxon>Embryophyta</taxon>
        <taxon>Tracheophyta</taxon>
        <taxon>Spermatophyta</taxon>
        <taxon>Magnoliopsida</taxon>
        <taxon>eudicotyledons</taxon>
        <taxon>Gunneridae</taxon>
        <taxon>Pentapetalae</taxon>
        <taxon>rosids</taxon>
        <taxon>fabids</taxon>
        <taxon>Fabales</taxon>
        <taxon>Fabaceae</taxon>
        <taxon>Papilionoideae</taxon>
        <taxon>50 kb inversion clade</taxon>
        <taxon>NPAAA clade</taxon>
        <taxon>Hologalegina</taxon>
        <taxon>IRL clade</taxon>
        <taxon>Fabeae</taxon>
        <taxon>Vicia</taxon>
    </lineage>
</organism>
<evidence type="ECO:0000259" key="2">
    <source>
        <dbReference type="Pfam" id="PF26130"/>
    </source>
</evidence>
<proteinExistence type="predicted"/>
<evidence type="ECO:0000313" key="3">
    <source>
        <dbReference type="EMBL" id="CAI8615409.1"/>
    </source>
</evidence>
<protein>
    <recommendedName>
        <fullName evidence="2">PB1-like domain-containing protein</fullName>
    </recommendedName>
</protein>
<feature type="domain" description="PB1-like" evidence="2">
    <location>
        <begin position="2"/>
        <end position="62"/>
    </location>
</feature>
<dbReference type="EMBL" id="OX451740">
    <property type="protein sequence ID" value="CAI8615409.1"/>
    <property type="molecule type" value="Genomic_DNA"/>
</dbReference>
<dbReference type="Pfam" id="PF26130">
    <property type="entry name" value="PB1-like"/>
    <property type="match status" value="1"/>
</dbReference>
<dbReference type="Proteomes" id="UP001157006">
    <property type="component" value="Chromosome 5"/>
</dbReference>
<name>A0AAV1AYZ1_VICFA</name>
<gene>
    <name evidence="3" type="ORF">VFH_V177640</name>
</gene>
<accession>A0AAV1AYZ1</accession>
<sequence>MSYMNLKNLIKDEGYRNIKCTWYWNPKYSFSRGLRPLNCDSDVLKFAEDIKGFELVDVYVEHSIEVTPIEDDDYGGLNYVHDEVDSDVQIISNHDEAEVEVESEHVEAEVEDGSEHIEAEVEVRIDDDEDYIGSGGKISSSSHDDYKLNEHVVEGENVEQNVDLDWTTAIPCDEPGDKVRNYDKDDDSDMLHTPNESGSDEEHVEFPSFKSESSKLRLEAHHKPLHLHSHLNSSVL</sequence>
<evidence type="ECO:0000313" key="4">
    <source>
        <dbReference type="Proteomes" id="UP001157006"/>
    </source>
</evidence>